<dbReference type="PANTHER" id="PTHR11727">
    <property type="entry name" value="DIMETHYLADENOSINE TRANSFERASE"/>
    <property type="match status" value="1"/>
</dbReference>
<dbReference type="PROSITE" id="PS51689">
    <property type="entry name" value="SAM_RNA_A_N6_MT"/>
    <property type="match status" value="1"/>
</dbReference>
<dbReference type="OMA" id="DACVANI"/>
<dbReference type="SUPFAM" id="SSF53335">
    <property type="entry name" value="S-adenosyl-L-methionine-dependent methyltransferases"/>
    <property type="match status" value="1"/>
</dbReference>
<dbReference type="PANTHER" id="PTHR11727:SF12">
    <property type="entry name" value="RIBOSOMAL RNA SMALL SUBUNIT METHYLTRANSFERASE, MITOCHONDRIAL"/>
    <property type="match status" value="1"/>
</dbReference>
<evidence type="ECO:0000256" key="4">
    <source>
        <dbReference type="ARBA" id="ARBA00022691"/>
    </source>
</evidence>
<evidence type="ECO:0000256" key="6">
    <source>
        <dbReference type="PROSITE-ProRule" id="PRU01026"/>
    </source>
</evidence>
<dbReference type="SMART" id="SM00650">
    <property type="entry name" value="rADc"/>
    <property type="match status" value="1"/>
</dbReference>
<evidence type="ECO:0000313" key="9">
    <source>
        <dbReference type="EMBL" id="KAH7282712.1"/>
    </source>
</evidence>
<dbReference type="Pfam" id="PF00398">
    <property type="entry name" value="RrnaAD"/>
    <property type="match status" value="1"/>
</dbReference>
<dbReference type="EMBL" id="CM035440">
    <property type="protein sequence ID" value="KAH7282712.1"/>
    <property type="molecule type" value="Genomic_DNA"/>
</dbReference>
<organism evidence="9 10">
    <name type="scientific">Ceratopteris richardii</name>
    <name type="common">Triangle waterfern</name>
    <dbReference type="NCBI Taxonomy" id="49495"/>
    <lineage>
        <taxon>Eukaryota</taxon>
        <taxon>Viridiplantae</taxon>
        <taxon>Streptophyta</taxon>
        <taxon>Embryophyta</taxon>
        <taxon>Tracheophyta</taxon>
        <taxon>Polypodiopsida</taxon>
        <taxon>Polypodiidae</taxon>
        <taxon>Polypodiales</taxon>
        <taxon>Pteridineae</taxon>
        <taxon>Pteridaceae</taxon>
        <taxon>Parkerioideae</taxon>
        <taxon>Ceratopteris</taxon>
    </lineage>
</organism>
<feature type="binding site" evidence="6">
    <location>
        <position position="104"/>
    </location>
    <ligand>
        <name>S-adenosyl-L-methionine</name>
        <dbReference type="ChEBI" id="CHEBI:59789"/>
    </ligand>
</feature>
<evidence type="ECO:0000256" key="1">
    <source>
        <dbReference type="ARBA" id="ARBA00022552"/>
    </source>
</evidence>
<keyword evidence="1 7" id="KW-0698">rRNA processing</keyword>
<dbReference type="InterPro" id="IPR020598">
    <property type="entry name" value="rRNA_Ade_methylase_Trfase_N"/>
</dbReference>
<dbReference type="Gene3D" id="3.40.50.150">
    <property type="entry name" value="Vaccinia Virus protein VP39"/>
    <property type="match status" value="1"/>
</dbReference>
<dbReference type="FunFam" id="3.40.50.150:FF:000081">
    <property type="entry name" value="rRNA adenine N(6)-methyltransferase"/>
    <property type="match status" value="1"/>
</dbReference>
<keyword evidence="4 6" id="KW-0949">S-adenosyl-L-methionine</keyword>
<feature type="binding site" evidence="6">
    <location>
        <position position="131"/>
    </location>
    <ligand>
        <name>S-adenosyl-L-methionine</name>
        <dbReference type="ChEBI" id="CHEBI:59789"/>
    </ligand>
</feature>
<keyword evidence="2 6" id="KW-0489">Methyltransferase</keyword>
<evidence type="ECO:0000259" key="8">
    <source>
        <dbReference type="SMART" id="SM00650"/>
    </source>
</evidence>
<comment type="similarity">
    <text evidence="6 7">Belongs to the class I-like SAM-binding methyltransferase superfamily. rRNA adenine N(6)-methyltransferase family.</text>
</comment>
<dbReference type="InterPro" id="IPR011530">
    <property type="entry name" value="rRNA_adenine_dimethylase"/>
</dbReference>
<feature type="binding site" evidence="6">
    <location>
        <position position="152"/>
    </location>
    <ligand>
        <name>S-adenosyl-L-methionine</name>
        <dbReference type="ChEBI" id="CHEBI:59789"/>
    </ligand>
</feature>
<dbReference type="InterPro" id="IPR029063">
    <property type="entry name" value="SAM-dependent_MTases_sf"/>
</dbReference>
<feature type="binding site" evidence="6">
    <location>
        <position position="180"/>
    </location>
    <ligand>
        <name>S-adenosyl-L-methionine</name>
        <dbReference type="ChEBI" id="CHEBI:59789"/>
    </ligand>
</feature>
<dbReference type="GO" id="GO:0005739">
    <property type="term" value="C:mitochondrion"/>
    <property type="evidence" value="ECO:0007669"/>
    <property type="project" value="TreeGrafter"/>
</dbReference>
<feature type="binding site" evidence="6">
    <location>
        <position position="195"/>
    </location>
    <ligand>
        <name>S-adenosyl-L-methionine</name>
        <dbReference type="ChEBI" id="CHEBI:59789"/>
    </ligand>
</feature>
<proteinExistence type="inferred from homology"/>
<reference evidence="9" key="1">
    <citation type="submission" date="2021-08" db="EMBL/GenBank/DDBJ databases">
        <title>WGS assembly of Ceratopteris richardii.</title>
        <authorList>
            <person name="Marchant D.B."/>
            <person name="Chen G."/>
            <person name="Jenkins J."/>
            <person name="Shu S."/>
            <person name="Leebens-Mack J."/>
            <person name="Grimwood J."/>
            <person name="Schmutz J."/>
            <person name="Soltis P."/>
            <person name="Soltis D."/>
            <person name="Chen Z.-H."/>
        </authorList>
    </citation>
    <scope>NUCLEOTIDE SEQUENCE</scope>
    <source>
        <strain evidence="9">Whitten #5841</strain>
        <tissue evidence="9">Leaf</tissue>
    </source>
</reference>
<evidence type="ECO:0000256" key="2">
    <source>
        <dbReference type="ARBA" id="ARBA00022603"/>
    </source>
</evidence>
<dbReference type="PROSITE" id="PS01131">
    <property type="entry name" value="RRNA_A_DIMETH"/>
    <property type="match status" value="1"/>
</dbReference>
<keyword evidence="10" id="KW-1185">Reference proteome</keyword>
<accession>A0A8T2QF32</accession>
<feature type="domain" description="Ribosomal RNA adenine methylase transferase N-terminal" evidence="8">
    <location>
        <begin position="111"/>
        <end position="280"/>
    </location>
</feature>
<dbReference type="GO" id="GO:0003723">
    <property type="term" value="F:RNA binding"/>
    <property type="evidence" value="ECO:0007669"/>
    <property type="project" value="UniProtKB-UniRule"/>
</dbReference>
<dbReference type="Proteomes" id="UP000825935">
    <property type="component" value="Chromosome 35"/>
</dbReference>
<dbReference type="OrthoDB" id="74991at2759"/>
<gene>
    <name evidence="9" type="ORF">KP509_35G044700</name>
</gene>
<feature type="binding site" evidence="6">
    <location>
        <position position="106"/>
    </location>
    <ligand>
        <name>S-adenosyl-L-methionine</name>
        <dbReference type="ChEBI" id="CHEBI:59789"/>
    </ligand>
</feature>
<evidence type="ECO:0000256" key="3">
    <source>
        <dbReference type="ARBA" id="ARBA00022679"/>
    </source>
</evidence>
<keyword evidence="3 6" id="KW-0808">Transferase</keyword>
<dbReference type="NCBIfam" id="TIGR00755">
    <property type="entry name" value="ksgA"/>
    <property type="match status" value="1"/>
</dbReference>
<evidence type="ECO:0000313" key="10">
    <source>
        <dbReference type="Proteomes" id="UP000825935"/>
    </source>
</evidence>
<sequence>MRVLCSRLGICGAVVENLLHQLRDGGNNCLRVSNPKLWAWFGSMSRIKESCNSKAEAWLASNLEEEEMRRINRENELFMLRASKGDSALPPAMPIECRKGKGQHLLKNAHIADSIVEKAGVRNTDTVLEIGPGTGNLTLKLLEVAQKVIAVEVDSRMVEELQRRVQLTDYAHKLEVIRADIMRMELPKFDMCVANIPYKISSPLTFKLLGCTSNYRAAVMMLQREFARRLIASAGDPLFCRLSVNTQLLARVSILMEVSKANFSPPPKVDSTVVCITPHSSPPPVDLEEWNNFIRICFSRKNKTLGAIFRQKHILSLLGGQLSQEFSGSDSECGDSMNDEMDDAYSMCNSSVEDQETEVGITQGDSSQEDLLKLKEKAIHVLSNGGYENRRSVKLTQGEFLKLLKSFHEAGIYFR</sequence>
<dbReference type="InterPro" id="IPR001737">
    <property type="entry name" value="KsgA/Erm"/>
</dbReference>
<dbReference type="EC" id="2.1.1.-" evidence="7"/>
<dbReference type="AlphaFoldDB" id="A0A8T2QF32"/>
<dbReference type="InterPro" id="IPR020596">
    <property type="entry name" value="rRNA_Ade_Mease_Trfase_CS"/>
</dbReference>
<evidence type="ECO:0000256" key="7">
    <source>
        <dbReference type="RuleBase" id="RU362106"/>
    </source>
</evidence>
<evidence type="ECO:0000256" key="5">
    <source>
        <dbReference type="ARBA" id="ARBA00022884"/>
    </source>
</evidence>
<comment type="caution">
    <text evidence="9">The sequence shown here is derived from an EMBL/GenBank/DDBJ whole genome shotgun (WGS) entry which is preliminary data.</text>
</comment>
<dbReference type="GO" id="GO:0000179">
    <property type="term" value="F:rRNA (adenine-N6,N6-)-dimethyltransferase activity"/>
    <property type="evidence" value="ECO:0007669"/>
    <property type="project" value="UniProtKB-UniRule"/>
</dbReference>
<keyword evidence="5 6" id="KW-0694">RNA-binding</keyword>
<protein>
    <recommendedName>
        <fullName evidence="7">rRNA adenine N(6)-methyltransferase</fullName>
        <ecNumber evidence="7">2.1.1.-</ecNumber>
    </recommendedName>
</protein>
<dbReference type="CDD" id="cd02440">
    <property type="entry name" value="AdoMet_MTases"/>
    <property type="match status" value="1"/>
</dbReference>
<name>A0A8T2QF32_CERRI</name>
<dbReference type="Gene3D" id="1.10.8.480">
    <property type="match status" value="1"/>
</dbReference>